<feature type="non-terminal residue" evidence="3">
    <location>
        <position position="1"/>
    </location>
</feature>
<dbReference type="AlphaFoldDB" id="A0A813F693"/>
<name>A0A813F693_POLGL</name>
<keyword evidence="2" id="KW-0413">Isomerase</keyword>
<dbReference type="OrthoDB" id="410439at2759"/>
<dbReference type="SMART" id="SM00855">
    <property type="entry name" value="PGAM"/>
    <property type="match status" value="1"/>
</dbReference>
<organism evidence="3 4">
    <name type="scientific">Polarella glacialis</name>
    <name type="common">Dinoflagellate</name>
    <dbReference type="NCBI Taxonomy" id="89957"/>
    <lineage>
        <taxon>Eukaryota</taxon>
        <taxon>Sar</taxon>
        <taxon>Alveolata</taxon>
        <taxon>Dinophyceae</taxon>
        <taxon>Suessiales</taxon>
        <taxon>Suessiaceae</taxon>
        <taxon>Polarella</taxon>
    </lineage>
</organism>
<sequence>MGAVSSCPCMEGLSNWALADEARAKPIKVAAAAVVRKGGNEAQGQHKISTIIRTELLPKQGYISSVLIPRRGLQAWPKTLLLVRHGQSTYNVQYEQTKTDPMNLWDAPLTQMGEEQARALQGRFADLVCPVELALTSPLTRAMQTGLLAMPVSSRVAAGRYEVSPLFAEHLEASCDIGRPPSELKADFPEMSFEGLEEVWWYVPQECQAGISVEKSRKLFSEEGRREPPRTFEARVDAAAASLAKRQEQVIAVFAHADFFNTLLRRHFASRDASFNDYWMKNCEVLLVQVNAPEDLLSPPAAEIEAE</sequence>
<dbReference type="GO" id="GO:0016791">
    <property type="term" value="F:phosphatase activity"/>
    <property type="evidence" value="ECO:0007669"/>
    <property type="project" value="TreeGrafter"/>
</dbReference>
<keyword evidence="1" id="KW-0324">Glycolysis</keyword>
<protein>
    <recommendedName>
        <fullName evidence="5">Phosphoglycerate mutase</fullName>
    </recommendedName>
</protein>
<dbReference type="PROSITE" id="PS00175">
    <property type="entry name" value="PG_MUTASE"/>
    <property type="match status" value="1"/>
</dbReference>
<evidence type="ECO:0000313" key="4">
    <source>
        <dbReference type="Proteomes" id="UP000654075"/>
    </source>
</evidence>
<dbReference type="CDD" id="cd07067">
    <property type="entry name" value="HP_PGM_like"/>
    <property type="match status" value="1"/>
</dbReference>
<proteinExistence type="predicted"/>
<dbReference type="InterPro" id="IPR029033">
    <property type="entry name" value="His_PPase_superfam"/>
</dbReference>
<accession>A0A813F693</accession>
<comment type="caution">
    <text evidence="3">The sequence shown here is derived from an EMBL/GenBank/DDBJ whole genome shotgun (WGS) entry which is preliminary data.</text>
</comment>
<dbReference type="InterPro" id="IPR050275">
    <property type="entry name" value="PGM_Phosphatase"/>
</dbReference>
<evidence type="ECO:0000313" key="3">
    <source>
        <dbReference type="EMBL" id="CAE8609967.1"/>
    </source>
</evidence>
<evidence type="ECO:0000256" key="1">
    <source>
        <dbReference type="ARBA" id="ARBA00023152"/>
    </source>
</evidence>
<keyword evidence="4" id="KW-1185">Reference proteome</keyword>
<evidence type="ECO:0008006" key="5">
    <source>
        <dbReference type="Google" id="ProtNLM"/>
    </source>
</evidence>
<dbReference type="GO" id="GO:0005737">
    <property type="term" value="C:cytoplasm"/>
    <property type="evidence" value="ECO:0007669"/>
    <property type="project" value="TreeGrafter"/>
</dbReference>
<dbReference type="PANTHER" id="PTHR48100">
    <property type="entry name" value="BROAD-SPECIFICITY PHOSPHATASE YOR283W-RELATED"/>
    <property type="match status" value="1"/>
</dbReference>
<dbReference type="PANTHER" id="PTHR48100:SF1">
    <property type="entry name" value="HISTIDINE PHOSPHATASE FAMILY PROTEIN-RELATED"/>
    <property type="match status" value="1"/>
</dbReference>
<dbReference type="Gene3D" id="3.40.50.1240">
    <property type="entry name" value="Phosphoglycerate mutase-like"/>
    <property type="match status" value="1"/>
</dbReference>
<gene>
    <name evidence="3" type="ORF">PGLA1383_LOCUS27794</name>
</gene>
<dbReference type="InterPro" id="IPR013078">
    <property type="entry name" value="His_Pase_superF_clade-1"/>
</dbReference>
<dbReference type="SUPFAM" id="SSF53254">
    <property type="entry name" value="Phosphoglycerate mutase-like"/>
    <property type="match status" value="1"/>
</dbReference>
<reference evidence="3" key="1">
    <citation type="submission" date="2021-02" db="EMBL/GenBank/DDBJ databases">
        <authorList>
            <person name="Dougan E. K."/>
            <person name="Rhodes N."/>
            <person name="Thang M."/>
            <person name="Chan C."/>
        </authorList>
    </citation>
    <scope>NUCLEOTIDE SEQUENCE</scope>
</reference>
<dbReference type="Proteomes" id="UP000654075">
    <property type="component" value="Unassembled WGS sequence"/>
</dbReference>
<dbReference type="Pfam" id="PF00300">
    <property type="entry name" value="His_Phos_1"/>
    <property type="match status" value="1"/>
</dbReference>
<evidence type="ECO:0000256" key="2">
    <source>
        <dbReference type="ARBA" id="ARBA00023235"/>
    </source>
</evidence>
<dbReference type="InterPro" id="IPR001345">
    <property type="entry name" value="PG/BPGM_mutase_AS"/>
</dbReference>
<dbReference type="EMBL" id="CAJNNV010024475">
    <property type="protein sequence ID" value="CAE8609967.1"/>
    <property type="molecule type" value="Genomic_DNA"/>
</dbReference>